<dbReference type="InterPro" id="IPR050546">
    <property type="entry name" value="Glycosyl_Hydrlase_16"/>
</dbReference>
<dbReference type="PROSITE" id="PS51257">
    <property type="entry name" value="PROKAR_LIPOPROTEIN"/>
    <property type="match status" value="1"/>
</dbReference>
<gene>
    <name evidence="3" type="ORF">DWY65_03270</name>
</gene>
<dbReference type="Gene3D" id="2.60.120.200">
    <property type="match status" value="1"/>
</dbReference>
<evidence type="ECO:0000259" key="2">
    <source>
        <dbReference type="PROSITE" id="PS51762"/>
    </source>
</evidence>
<dbReference type="GO" id="GO:0005975">
    <property type="term" value="P:carbohydrate metabolic process"/>
    <property type="evidence" value="ECO:0007669"/>
    <property type="project" value="InterPro"/>
</dbReference>
<dbReference type="InterPro" id="IPR013320">
    <property type="entry name" value="ConA-like_dom_sf"/>
</dbReference>
<dbReference type="GO" id="GO:0004553">
    <property type="term" value="F:hydrolase activity, hydrolyzing O-glycosyl compounds"/>
    <property type="evidence" value="ECO:0007669"/>
    <property type="project" value="InterPro"/>
</dbReference>
<accession>A0A412DRT8</accession>
<proteinExistence type="inferred from homology"/>
<evidence type="ECO:0000313" key="3">
    <source>
        <dbReference type="EMBL" id="RGR16329.1"/>
    </source>
</evidence>
<dbReference type="Pfam" id="PF16397">
    <property type="entry name" value="DUF5006"/>
    <property type="match status" value="1"/>
</dbReference>
<dbReference type="InterPro" id="IPR000757">
    <property type="entry name" value="Beta-glucanase-like"/>
</dbReference>
<dbReference type="RefSeq" id="WP_117903036.1">
    <property type="nucleotide sequence ID" value="NZ_JADNPL010000005.1"/>
</dbReference>
<reference evidence="3 4" key="1">
    <citation type="submission" date="2018-08" db="EMBL/GenBank/DDBJ databases">
        <title>A genome reference for cultivated species of the human gut microbiota.</title>
        <authorList>
            <person name="Zou Y."/>
            <person name="Xue W."/>
            <person name="Luo G."/>
        </authorList>
    </citation>
    <scope>NUCLEOTIDE SEQUENCE [LARGE SCALE GENOMIC DNA]</scope>
    <source>
        <strain evidence="3 4">AF26-20BH</strain>
    </source>
</reference>
<dbReference type="EMBL" id="QRTW01000004">
    <property type="protein sequence ID" value="RGR16329.1"/>
    <property type="molecule type" value="Genomic_DNA"/>
</dbReference>
<dbReference type="PROSITE" id="PS51762">
    <property type="entry name" value="GH16_2"/>
    <property type="match status" value="1"/>
</dbReference>
<dbReference type="AlphaFoldDB" id="A0A412DRT8"/>
<dbReference type="SUPFAM" id="SSF49899">
    <property type="entry name" value="Concanavalin A-like lectins/glucanases"/>
    <property type="match status" value="1"/>
</dbReference>
<dbReference type="PANTHER" id="PTHR10963:SF55">
    <property type="entry name" value="GLYCOSIDE HYDROLASE FAMILY 16 PROTEIN"/>
    <property type="match status" value="1"/>
</dbReference>
<dbReference type="PANTHER" id="PTHR10963">
    <property type="entry name" value="GLYCOSYL HYDROLASE-RELATED"/>
    <property type="match status" value="1"/>
</dbReference>
<protein>
    <submittedName>
        <fullName evidence="3">DUF5006 domain-containing protein</fullName>
    </submittedName>
</protein>
<comment type="similarity">
    <text evidence="1">Belongs to the glycosyl hydrolase 16 family.</text>
</comment>
<feature type="domain" description="GH16" evidence="2">
    <location>
        <begin position="302"/>
        <end position="635"/>
    </location>
</feature>
<dbReference type="Proteomes" id="UP000283310">
    <property type="component" value="Unassembled WGS sequence"/>
</dbReference>
<dbReference type="InterPro" id="IPR032170">
    <property type="entry name" value="DUF5006"/>
</dbReference>
<comment type="caution">
    <text evidence="3">The sequence shown here is derived from an EMBL/GenBank/DDBJ whole genome shotgun (WGS) entry which is preliminary data.</text>
</comment>
<evidence type="ECO:0000313" key="4">
    <source>
        <dbReference type="Proteomes" id="UP000283310"/>
    </source>
</evidence>
<organism evidence="3 4">
    <name type="scientific">Bacteroides stercoris</name>
    <dbReference type="NCBI Taxonomy" id="46506"/>
    <lineage>
        <taxon>Bacteria</taxon>
        <taxon>Pseudomonadati</taxon>
        <taxon>Bacteroidota</taxon>
        <taxon>Bacteroidia</taxon>
        <taxon>Bacteroidales</taxon>
        <taxon>Bacteroidaceae</taxon>
        <taxon>Bacteroides</taxon>
    </lineage>
</organism>
<name>A0A412DRT8_BACSE</name>
<evidence type="ECO:0000256" key="1">
    <source>
        <dbReference type="ARBA" id="ARBA00006865"/>
    </source>
</evidence>
<sequence length="649" mass="72829">MKKSKNIYCILLFAVLGITGCSEEKMAPLPEPVPLRMSINSTDLVMGETLEITFDVTGTDEGMKAMNEDVSIKLSATTEKGAVDRLLFEGFPTEVVMKQGETSKTIPVLVKEGLNKEYSVEISAFARGYRVENALQLLTVSDYHYSRVMIKNNADNTVKEGQSFILTASVNSKLKDDLTIVITPAEGVARRLENLPEQLVIPAGESSVESEAIMMIKSTETIADEDLKLTFSTIPVASRYPLVANEIIIHRIDIHKGMDTKIRDERWLYEDADQLFVSPQNEDAVKKWGQLNYVVMKEGDPHPNSGNVLPDGKWKFFRAYEFHKIDACLTTKDSPMGDYVSKEYPFGFADQNTAAVESQGAVDNAKYAYVMDEGYLRMMTLKERAKSGNGGKEWDYGTSAFYSCKFMRGNANSTAWASSNIRIYPGMRIETRARIRGMENSGMLPGIWLQGNEQVGGNAEWNNWPDFGEIDVMENNSRHSNLAYRRGVEQTFHFGAPTPGTSTGAGAYNPTKAVTELASGGKTGGTIIDEFQIYWVEWIDDETVAIGTNGVETLRVTKAMTEQNGGRWPFSYSINSEGLYYIITMMFLHKAEPNFGATDMVMSYQAARNILKVNPDIKIPRMEIDWVRFYIDDTYTDHEMPYRKDLILY</sequence>